<dbReference type="Proteomes" id="UP000825072">
    <property type="component" value="Chromosome 1"/>
</dbReference>
<gene>
    <name evidence="1" type="ORF">KB1_22660</name>
</gene>
<organism evidence="1 2">
    <name type="scientific">Cutibacterium modestum</name>
    <dbReference type="NCBI Taxonomy" id="2559073"/>
    <lineage>
        <taxon>Bacteria</taxon>
        <taxon>Bacillati</taxon>
        <taxon>Actinomycetota</taxon>
        <taxon>Actinomycetes</taxon>
        <taxon>Propionibacteriales</taxon>
        <taxon>Propionibacteriaceae</taxon>
        <taxon>Cutibacterium</taxon>
    </lineage>
</organism>
<proteinExistence type="predicted"/>
<reference evidence="1" key="1">
    <citation type="submission" date="2021-06" db="EMBL/GenBank/DDBJ databases">
        <title>Genome sequence of Cutibacterium modestum strain KB17-24694.</title>
        <authorList>
            <person name="Dekio I."/>
            <person name="Asahina A."/>
            <person name="Nishida M."/>
        </authorList>
    </citation>
    <scope>NUCLEOTIDE SEQUENCE</scope>
    <source>
        <strain evidence="1">KB17-24694</strain>
    </source>
</reference>
<dbReference type="EMBL" id="AP024747">
    <property type="protein sequence ID" value="BCY26276.1"/>
    <property type="molecule type" value="Genomic_DNA"/>
</dbReference>
<name>A0AAD1KRX4_9ACTN</name>
<sequence>MDIGDSILTIDDKGIRSGSTQSGVKDGAVLGDVDVFTGVHRITTLGDVRLFGKLEEGVPDLVGEKILRHIDVQVGNVEGVALSTLGVNVKQAAQLVRPVNEVGFQIGELSPCGGGRSVDGSLHNSSLGDAAAIVSSTPTALIMFGIDYMEDT</sequence>
<protein>
    <submittedName>
        <fullName evidence="1">Uncharacterized protein</fullName>
    </submittedName>
</protein>
<accession>A0AAD1KRX4</accession>
<dbReference type="AlphaFoldDB" id="A0AAD1KRX4"/>
<evidence type="ECO:0000313" key="1">
    <source>
        <dbReference type="EMBL" id="BCY26276.1"/>
    </source>
</evidence>
<evidence type="ECO:0000313" key="2">
    <source>
        <dbReference type="Proteomes" id="UP000825072"/>
    </source>
</evidence>